<dbReference type="EMBL" id="JAPNKE010000002">
    <property type="protein sequence ID" value="MCY1007425.1"/>
    <property type="molecule type" value="Genomic_DNA"/>
</dbReference>
<comment type="caution">
    <text evidence="1">The sequence shown here is derived from an EMBL/GenBank/DDBJ whole genome shotgun (WGS) entry which is preliminary data.</text>
</comment>
<dbReference type="RefSeq" id="WP_267770046.1">
    <property type="nucleotide sequence ID" value="NZ_JAPNKE010000002.1"/>
</dbReference>
<gene>
    <name evidence="1" type="ORF">OV079_18090</name>
</gene>
<accession>A0A9X3EQK0</accession>
<proteinExistence type="predicted"/>
<evidence type="ECO:0000313" key="1">
    <source>
        <dbReference type="EMBL" id="MCY1007425.1"/>
    </source>
</evidence>
<dbReference type="AlphaFoldDB" id="A0A9X3EQK0"/>
<protein>
    <submittedName>
        <fullName evidence="1">Uncharacterized protein</fullName>
    </submittedName>
</protein>
<reference evidence="1" key="1">
    <citation type="submission" date="2022-11" db="EMBL/GenBank/DDBJ databases">
        <title>Minimal conservation of predation-associated metabolite biosynthetic gene clusters underscores biosynthetic potential of Myxococcota including descriptions for ten novel species: Archangium lansinium sp. nov., Myxococcus landrumus sp. nov., Nannocystis bai.</title>
        <authorList>
            <person name="Ahearne A."/>
            <person name="Stevens C."/>
            <person name="Phillips K."/>
        </authorList>
    </citation>
    <scope>NUCLEOTIDE SEQUENCE</scope>
    <source>
        <strain evidence="1">Na p29</strain>
    </source>
</reference>
<name>A0A9X3EQK0_9BACT</name>
<keyword evidence="2" id="KW-1185">Reference proteome</keyword>
<organism evidence="1 2">
    <name type="scientific">Nannocystis pusilla</name>
    <dbReference type="NCBI Taxonomy" id="889268"/>
    <lineage>
        <taxon>Bacteria</taxon>
        <taxon>Pseudomonadati</taxon>
        <taxon>Myxococcota</taxon>
        <taxon>Polyangia</taxon>
        <taxon>Nannocystales</taxon>
        <taxon>Nannocystaceae</taxon>
        <taxon>Nannocystis</taxon>
    </lineage>
</organism>
<dbReference type="Proteomes" id="UP001150924">
    <property type="component" value="Unassembled WGS sequence"/>
</dbReference>
<evidence type="ECO:0000313" key="2">
    <source>
        <dbReference type="Proteomes" id="UP001150924"/>
    </source>
</evidence>
<sequence>MPTSGAGARGALACGCGRDCSALRTSGRDSACRVTGGWAGRCAWVTGR</sequence>